<accession>A0ABR8K2N2</accession>
<proteinExistence type="predicted"/>
<dbReference type="Proteomes" id="UP000637383">
    <property type="component" value="Unassembled WGS sequence"/>
</dbReference>
<organism evidence="1 2">
    <name type="scientific">Nostoc paludosum FACHB-159</name>
    <dbReference type="NCBI Taxonomy" id="2692908"/>
    <lineage>
        <taxon>Bacteria</taxon>
        <taxon>Bacillati</taxon>
        <taxon>Cyanobacteriota</taxon>
        <taxon>Cyanophyceae</taxon>
        <taxon>Nostocales</taxon>
        <taxon>Nostocaceae</taxon>
        <taxon>Nostoc</taxon>
    </lineage>
</organism>
<dbReference type="RefSeq" id="WP_190954094.1">
    <property type="nucleotide sequence ID" value="NZ_JACJTU010000003.1"/>
</dbReference>
<reference evidence="1 2" key="1">
    <citation type="journal article" date="2020" name="ISME J.">
        <title>Comparative genomics reveals insights into cyanobacterial evolution and habitat adaptation.</title>
        <authorList>
            <person name="Chen M.Y."/>
            <person name="Teng W.K."/>
            <person name="Zhao L."/>
            <person name="Hu C.X."/>
            <person name="Zhou Y.K."/>
            <person name="Han B.P."/>
            <person name="Song L.R."/>
            <person name="Shu W.S."/>
        </authorList>
    </citation>
    <scope>NUCLEOTIDE SEQUENCE [LARGE SCALE GENOMIC DNA]</scope>
    <source>
        <strain evidence="1 2">FACHB-159</strain>
    </source>
</reference>
<evidence type="ECO:0000313" key="2">
    <source>
        <dbReference type="Proteomes" id="UP000637383"/>
    </source>
</evidence>
<sequence>MGNNWLERDECIILLKKFPSEICDNFGEYYLSDAVTEKVLEKAELAVNNRAE</sequence>
<dbReference type="EMBL" id="JACJTU010000003">
    <property type="protein sequence ID" value="MBD2733188.1"/>
    <property type="molecule type" value="Genomic_DNA"/>
</dbReference>
<gene>
    <name evidence="1" type="ORF">H6H03_04570</name>
</gene>
<comment type="caution">
    <text evidence="1">The sequence shown here is derived from an EMBL/GenBank/DDBJ whole genome shotgun (WGS) entry which is preliminary data.</text>
</comment>
<name>A0ABR8K2N2_9NOSO</name>
<evidence type="ECO:0000313" key="1">
    <source>
        <dbReference type="EMBL" id="MBD2733188.1"/>
    </source>
</evidence>
<keyword evidence="2" id="KW-1185">Reference proteome</keyword>
<protein>
    <submittedName>
        <fullName evidence="1">Uncharacterized protein</fullName>
    </submittedName>
</protein>